<dbReference type="eggNOG" id="ENOG502RAJY">
    <property type="taxonomic scope" value="Eukaryota"/>
</dbReference>
<accession>A0A066XP02</accession>
<dbReference type="AlphaFoldDB" id="A0A066XP02"/>
<organism evidence="1 2">
    <name type="scientific">Colletotrichum sublineola</name>
    <name type="common">Sorghum anthracnose fungus</name>
    <dbReference type="NCBI Taxonomy" id="1173701"/>
    <lineage>
        <taxon>Eukaryota</taxon>
        <taxon>Fungi</taxon>
        <taxon>Dikarya</taxon>
        <taxon>Ascomycota</taxon>
        <taxon>Pezizomycotina</taxon>
        <taxon>Sordariomycetes</taxon>
        <taxon>Hypocreomycetidae</taxon>
        <taxon>Glomerellales</taxon>
        <taxon>Glomerellaceae</taxon>
        <taxon>Colletotrichum</taxon>
        <taxon>Colletotrichum graminicola species complex</taxon>
    </lineage>
</organism>
<dbReference type="OrthoDB" id="4824296at2759"/>
<dbReference type="HOGENOM" id="CLU_435882_0_0_1"/>
<dbReference type="EMBL" id="JMSE01000800">
    <property type="protein sequence ID" value="KDN67466.1"/>
    <property type="molecule type" value="Genomic_DNA"/>
</dbReference>
<sequence length="628" mass="67367">MRWRPGKIVAESLDKARKDASTFFLTNGWRSSARDGVTYAPDRQTRIQLAYNGSSKVGCLAVNAEERTLFLKACSFQDATQGFWVEKHVENEEPSVSEITAATGMTKLTSPGAKGPSVLIGSSPGQVCFYNADNDWTISAGTTYIPSDALTTLWDQAIPDSEVPMGSVWLPGCINADGSDNSNSLDCVLAMSYNRAPQECATNPQATDCILNYLGAFCGDLVLSRQRANNPIPDAEVGNALETCARKIALGPCIANPAGAACMSGLFAGIVFPGLAGSSVSASAKRDEISARYALFPEERVKDHIFEEFVIGFVKQLLNSVSDTVKFLFDSQNENSVTWCNGMARALGSDTLRSKCSRIWALKQSPAPHLNYDNSIQKAGAITSLVVANLLAINDTINAAKAMRPEAWAGLKSLFNISGAGEAEGSSTVEVFKLGPNDDVFPFASENESEVALEEALENGFSDCVEIDTLKRRVRRSSSVGPRGLKRPMGLKLACPPLTSGDVPAALREPAAETSKPTLNLGADAVQAKHLTSTAVGDLTTLHDGYLGFIRDGTETAATWSPELEPWAQRLRGGLAGATEKANIAEDFAKGYGLAPQEREALGLWSRYYRIEQKLLKSAFEKIPAYSG</sequence>
<proteinExistence type="predicted"/>
<name>A0A066XP02_COLSU</name>
<keyword evidence="2" id="KW-1185">Reference proteome</keyword>
<comment type="caution">
    <text evidence="1">The sequence shown here is derived from an EMBL/GenBank/DDBJ whole genome shotgun (WGS) entry which is preliminary data.</text>
</comment>
<feature type="non-terminal residue" evidence="1">
    <location>
        <position position="628"/>
    </location>
</feature>
<evidence type="ECO:0000313" key="1">
    <source>
        <dbReference type="EMBL" id="KDN67466.1"/>
    </source>
</evidence>
<protein>
    <submittedName>
        <fullName evidence="1">Uncharacterized protein</fullName>
    </submittedName>
</protein>
<gene>
    <name evidence="1" type="ORF">CSUB01_12516</name>
</gene>
<dbReference type="OMA" id="CIANPAG"/>
<dbReference type="Proteomes" id="UP000027238">
    <property type="component" value="Unassembled WGS sequence"/>
</dbReference>
<reference evidence="2" key="1">
    <citation type="journal article" date="2014" name="Genome Announc.">
        <title>Draft genome sequence of Colletotrichum sublineola, a destructive pathogen of cultivated sorghum.</title>
        <authorList>
            <person name="Baroncelli R."/>
            <person name="Sanz-Martin J.M."/>
            <person name="Rech G.E."/>
            <person name="Sukno S.A."/>
            <person name="Thon M.R."/>
        </authorList>
    </citation>
    <scope>NUCLEOTIDE SEQUENCE [LARGE SCALE GENOMIC DNA]</scope>
    <source>
        <strain evidence="2">TX430BB</strain>
    </source>
</reference>
<evidence type="ECO:0000313" key="2">
    <source>
        <dbReference type="Proteomes" id="UP000027238"/>
    </source>
</evidence>